<dbReference type="CDD" id="cd06223">
    <property type="entry name" value="PRTases_typeI"/>
    <property type="match status" value="1"/>
</dbReference>
<evidence type="ECO:0000313" key="2">
    <source>
        <dbReference type="EMBL" id="EPE25854.1"/>
    </source>
</evidence>
<dbReference type="InterPro" id="IPR029057">
    <property type="entry name" value="PRTase-like"/>
</dbReference>
<reference evidence="2 3" key="1">
    <citation type="journal article" date="2013" name="BMC Genomics">
        <title>Genomics-driven discovery of the pneumocandin biosynthetic gene cluster in the fungus Glarea lozoyensis.</title>
        <authorList>
            <person name="Chen L."/>
            <person name="Yue Q."/>
            <person name="Zhang X."/>
            <person name="Xiang M."/>
            <person name="Wang C."/>
            <person name="Li S."/>
            <person name="Che Y."/>
            <person name="Ortiz-Lopez F.J."/>
            <person name="Bills G.F."/>
            <person name="Liu X."/>
            <person name="An Z."/>
        </authorList>
    </citation>
    <scope>NUCLEOTIDE SEQUENCE [LARGE SCALE GENOMIC DNA]</scope>
    <source>
        <strain evidence="3">ATCC 20868 / MF5171</strain>
    </source>
</reference>
<dbReference type="Gene3D" id="3.40.50.2020">
    <property type="match status" value="1"/>
</dbReference>
<feature type="domain" description="Phosphoribosyltransferase" evidence="1">
    <location>
        <begin position="81"/>
        <end position="211"/>
    </location>
</feature>
<evidence type="ECO:0000313" key="3">
    <source>
        <dbReference type="Proteomes" id="UP000016922"/>
    </source>
</evidence>
<protein>
    <submittedName>
        <fullName evidence="2">PRTase-like protein</fullName>
    </submittedName>
</protein>
<evidence type="ECO:0000259" key="1">
    <source>
        <dbReference type="Pfam" id="PF00156"/>
    </source>
</evidence>
<dbReference type="eggNOG" id="ENOG502TF7T">
    <property type="taxonomic scope" value="Eukaryota"/>
</dbReference>
<sequence length="241" mass="26916">MAETHFTEPTTEYWQEIEDHDRPIPEAPWKFKYPALLLDDKFLYLPIRPLPSSTPDSAPKEAVASLSLTQCSFAVSETLASQLASLIKWKYSSHIDIVIGLPTLGLGIAAAVAKELGHSRYIPLGYSRKFWFKDELSTNLTSITSPDMIKKVYLDPALLPLVKDQRVLIVDDAISSGQTLLAIWNFLESEQLNCRVTSVGVAMKQGSRWKEVLGEERAEKVVGVFDSPLLRAVEGGWVVRE</sequence>
<accession>S3CKY1</accession>
<organism evidence="2 3">
    <name type="scientific">Glarea lozoyensis (strain ATCC 20868 / MF5171)</name>
    <dbReference type="NCBI Taxonomy" id="1116229"/>
    <lineage>
        <taxon>Eukaryota</taxon>
        <taxon>Fungi</taxon>
        <taxon>Dikarya</taxon>
        <taxon>Ascomycota</taxon>
        <taxon>Pezizomycotina</taxon>
        <taxon>Leotiomycetes</taxon>
        <taxon>Helotiales</taxon>
        <taxon>Helotiaceae</taxon>
        <taxon>Glarea</taxon>
    </lineage>
</organism>
<dbReference type="KEGG" id="glz:GLAREA_01766"/>
<dbReference type="EMBL" id="KE145371">
    <property type="protein sequence ID" value="EPE25854.1"/>
    <property type="molecule type" value="Genomic_DNA"/>
</dbReference>
<keyword evidence="3" id="KW-1185">Reference proteome</keyword>
<proteinExistence type="predicted"/>
<dbReference type="PANTHER" id="PTHR43218:SF1">
    <property type="entry name" value="PHOSPHORIBOSYLTRANSFERASE"/>
    <property type="match status" value="1"/>
</dbReference>
<dbReference type="InterPro" id="IPR000836">
    <property type="entry name" value="PRTase_dom"/>
</dbReference>
<dbReference type="GeneID" id="19460824"/>
<dbReference type="Proteomes" id="UP000016922">
    <property type="component" value="Unassembled WGS sequence"/>
</dbReference>
<dbReference type="PANTHER" id="PTHR43218">
    <property type="entry name" value="PHOSPHORIBOSYLTRANSFERASE-RELATED"/>
    <property type="match status" value="1"/>
</dbReference>
<dbReference type="OMA" id="SERWRQP"/>
<dbReference type="SUPFAM" id="SSF53271">
    <property type="entry name" value="PRTase-like"/>
    <property type="match status" value="1"/>
</dbReference>
<dbReference type="Pfam" id="PF00156">
    <property type="entry name" value="Pribosyltran"/>
    <property type="match status" value="1"/>
</dbReference>
<dbReference type="HOGENOM" id="CLU_073912_0_0_1"/>
<name>S3CKY1_GLAL2</name>
<dbReference type="RefSeq" id="XP_008087173.1">
    <property type="nucleotide sequence ID" value="XM_008088982.1"/>
</dbReference>
<dbReference type="STRING" id="1116229.S3CKY1"/>
<dbReference type="NCBIfam" id="NF004689">
    <property type="entry name" value="PRK06031.1"/>
    <property type="match status" value="1"/>
</dbReference>
<dbReference type="OrthoDB" id="363185at2759"/>
<gene>
    <name evidence="2" type="ORF">GLAREA_01766</name>
</gene>
<dbReference type="AlphaFoldDB" id="S3CKY1"/>